<protein>
    <submittedName>
        <fullName evidence="4">Ubiquitinyl hydrolase 1</fullName>
    </submittedName>
</protein>
<name>A0A915I0J9_ROMCU</name>
<feature type="compositionally biased region" description="Acidic residues" evidence="1">
    <location>
        <begin position="18"/>
        <end position="31"/>
    </location>
</feature>
<feature type="domain" description="Ubiquitin carboxyl-terminal hydrolase 47 C-terminal" evidence="2">
    <location>
        <begin position="189"/>
        <end position="430"/>
    </location>
</feature>
<keyword evidence="3" id="KW-1185">Reference proteome</keyword>
<feature type="region of interest" description="Disordered" evidence="1">
    <location>
        <begin position="1"/>
        <end position="51"/>
    </location>
</feature>
<dbReference type="WBParaSite" id="nRc.2.0.1.t07022-RA">
    <property type="protein sequence ID" value="nRc.2.0.1.t07022-RA"/>
    <property type="gene ID" value="nRc.2.0.1.g07022"/>
</dbReference>
<feature type="compositionally biased region" description="Polar residues" evidence="1">
    <location>
        <begin position="1"/>
        <end position="14"/>
    </location>
</feature>
<evidence type="ECO:0000313" key="4">
    <source>
        <dbReference type="WBParaSite" id="nRc.2.0.1.t07022-RA"/>
    </source>
</evidence>
<sequence length="446" mass="51675">MYASTPSPQVSPVSATVGDDEIPSLGDDEDDQREKVSVTECGGDNDNDDVRESIVEYVPQLKHWTDGELRPVTTPTAKTDDNSQETPEEENVDFFSEISFDLIQPKPENENDQRIFNISCDGRMTMQQLKDKVASFINATPDQFKFIKMYTTMSEYPWNTPDELVRAISSCEGIKVKLGRVLKEDECLVKFYLFDAENFQPNKFLFDMVLDKNVTLSKTKSKVIRQLKRKCDIETEVSRIRFRELCQNKVDFIKSSCPMQERSTIMCNSLELHVQILKEPDPPNDQFILLFIRRWHPSTASYGTLKEIRLPVDCSYRTLFKMISSSSGINFENIEISCLNETGGFPFEYPKLKLLEETRFHKIPSDDTFFVSHTPLCLYHSGNLLYYRDSTEKSKMISDEERKQMQIQDSVRLRKASSFTFRKERALKIYTEISSSVKEDEENYDL</sequence>
<organism evidence="3 4">
    <name type="scientific">Romanomermis culicivorax</name>
    <name type="common">Nematode worm</name>
    <dbReference type="NCBI Taxonomy" id="13658"/>
    <lineage>
        <taxon>Eukaryota</taxon>
        <taxon>Metazoa</taxon>
        <taxon>Ecdysozoa</taxon>
        <taxon>Nematoda</taxon>
        <taxon>Enoplea</taxon>
        <taxon>Dorylaimia</taxon>
        <taxon>Mermithida</taxon>
        <taxon>Mermithoidea</taxon>
        <taxon>Mermithidae</taxon>
        <taxon>Romanomermis</taxon>
    </lineage>
</organism>
<evidence type="ECO:0000313" key="3">
    <source>
        <dbReference type="Proteomes" id="UP000887565"/>
    </source>
</evidence>
<feature type="region of interest" description="Disordered" evidence="1">
    <location>
        <begin position="66"/>
        <end position="89"/>
    </location>
</feature>
<accession>A0A915I0J9</accession>
<reference evidence="4" key="1">
    <citation type="submission" date="2022-11" db="UniProtKB">
        <authorList>
            <consortium name="WormBaseParasite"/>
        </authorList>
    </citation>
    <scope>IDENTIFICATION</scope>
</reference>
<dbReference type="AlphaFoldDB" id="A0A915I0J9"/>
<evidence type="ECO:0000259" key="2">
    <source>
        <dbReference type="Pfam" id="PF19718"/>
    </source>
</evidence>
<dbReference type="OMA" id="QERSTIM"/>
<dbReference type="Pfam" id="PF19718">
    <property type="entry name" value="USP47_C"/>
    <property type="match status" value="1"/>
</dbReference>
<dbReference type="InterPro" id="IPR045578">
    <property type="entry name" value="USP47_C"/>
</dbReference>
<dbReference type="Proteomes" id="UP000887565">
    <property type="component" value="Unplaced"/>
</dbReference>
<proteinExistence type="predicted"/>
<evidence type="ECO:0000256" key="1">
    <source>
        <dbReference type="SAM" id="MobiDB-lite"/>
    </source>
</evidence>